<gene>
    <name evidence="5" type="ORF">B4121_2130</name>
</gene>
<dbReference type="Gene3D" id="1.10.10.10">
    <property type="entry name" value="Winged helix-like DNA-binding domain superfamily/Winged helix DNA-binding domain"/>
    <property type="match status" value="1"/>
</dbReference>
<dbReference type="PANTHER" id="PTHR42756:SF1">
    <property type="entry name" value="TRANSCRIPTIONAL REPRESSOR OF EMRAB OPERON"/>
    <property type="match status" value="1"/>
</dbReference>
<reference evidence="5 6" key="1">
    <citation type="journal article" date="2016" name="Front. Microbiol.">
        <title>High-Level Heat Resistance of Spores of Bacillus amyloliquefaciens and Bacillus licheniformis Results from the Presence of a spoVA Operon in a Tn1546 Transposon.</title>
        <authorList>
            <person name="Berendsen E.M."/>
            <person name="Koning R.A."/>
            <person name="Boekhorst J."/>
            <person name="de Jong A."/>
            <person name="Kuipers O.P."/>
            <person name="Wells-Bennik M.H."/>
        </authorList>
    </citation>
    <scope>NUCLEOTIDE SEQUENCE [LARGE SCALE GENOMIC DNA]</scope>
    <source>
        <strain evidence="5 6">B4121</strain>
    </source>
</reference>
<dbReference type="SMART" id="SM00347">
    <property type="entry name" value="HTH_MARR"/>
    <property type="match status" value="1"/>
</dbReference>
<accession>A0A7Z0WY60</accession>
<dbReference type="InterPro" id="IPR036390">
    <property type="entry name" value="WH_DNA-bd_sf"/>
</dbReference>
<proteinExistence type="predicted"/>
<evidence type="ECO:0000259" key="4">
    <source>
        <dbReference type="PROSITE" id="PS50995"/>
    </source>
</evidence>
<dbReference type="CDD" id="cd00090">
    <property type="entry name" value="HTH_ARSR"/>
    <property type="match status" value="1"/>
</dbReference>
<comment type="caution">
    <text evidence="5">The sequence shown here is derived from an EMBL/GenBank/DDBJ whole genome shotgun (WGS) entry which is preliminary data.</text>
</comment>
<evidence type="ECO:0000256" key="2">
    <source>
        <dbReference type="ARBA" id="ARBA00023125"/>
    </source>
</evidence>
<evidence type="ECO:0000256" key="3">
    <source>
        <dbReference type="ARBA" id="ARBA00023163"/>
    </source>
</evidence>
<keyword evidence="1" id="KW-0805">Transcription regulation</keyword>
<dbReference type="EMBL" id="LKPO01000013">
    <property type="protein sequence ID" value="OLF93760.1"/>
    <property type="molecule type" value="Genomic_DNA"/>
</dbReference>
<dbReference type="PRINTS" id="PR00598">
    <property type="entry name" value="HTHMARR"/>
</dbReference>
<dbReference type="AlphaFoldDB" id="A0A7Z0WY60"/>
<dbReference type="InterPro" id="IPR000835">
    <property type="entry name" value="HTH_MarR-typ"/>
</dbReference>
<dbReference type="GO" id="GO:0003677">
    <property type="term" value="F:DNA binding"/>
    <property type="evidence" value="ECO:0007669"/>
    <property type="project" value="UniProtKB-KW"/>
</dbReference>
<organism evidence="5 6">
    <name type="scientific">Bacillus paralicheniformis</name>
    <dbReference type="NCBI Taxonomy" id="1648923"/>
    <lineage>
        <taxon>Bacteria</taxon>
        <taxon>Bacillati</taxon>
        <taxon>Bacillota</taxon>
        <taxon>Bacilli</taxon>
        <taxon>Bacillales</taxon>
        <taxon>Bacillaceae</taxon>
        <taxon>Bacillus</taxon>
    </lineage>
</organism>
<evidence type="ECO:0000256" key="1">
    <source>
        <dbReference type="ARBA" id="ARBA00023015"/>
    </source>
</evidence>
<sequence>MTHVKIHKIVFCGAFAYDKIDLCLFDQHKIADLLHDVGNEETFMNHHRIEANLLDHAFTKYLRSSKKLDEETIPKSITSGKGFILRIIYRHGTCTIKEILQEVALSPSATTTALNHLEKEGLVIRSRNNDDRRTVWIELSQEGTRIAAQMVENRQALIDKLFGKLSEKEKKVFFAIIEKIMM</sequence>
<dbReference type="InterPro" id="IPR036388">
    <property type="entry name" value="WH-like_DNA-bd_sf"/>
</dbReference>
<evidence type="ECO:0000313" key="6">
    <source>
        <dbReference type="Proteomes" id="UP000185604"/>
    </source>
</evidence>
<evidence type="ECO:0000313" key="5">
    <source>
        <dbReference type="EMBL" id="OLF93760.1"/>
    </source>
</evidence>
<keyword evidence="2" id="KW-0238">DNA-binding</keyword>
<dbReference type="GO" id="GO:0003700">
    <property type="term" value="F:DNA-binding transcription factor activity"/>
    <property type="evidence" value="ECO:0007669"/>
    <property type="project" value="InterPro"/>
</dbReference>
<feature type="domain" description="HTH marR-type" evidence="4">
    <location>
        <begin position="47"/>
        <end position="182"/>
    </location>
</feature>
<protein>
    <submittedName>
        <fullName evidence="5">Transcriptional regulator MarR family</fullName>
    </submittedName>
</protein>
<dbReference type="Proteomes" id="UP000185604">
    <property type="component" value="Unassembled WGS sequence"/>
</dbReference>
<dbReference type="PANTHER" id="PTHR42756">
    <property type="entry name" value="TRANSCRIPTIONAL REGULATOR, MARR"/>
    <property type="match status" value="1"/>
</dbReference>
<name>A0A7Z0WY60_9BACI</name>
<dbReference type="PROSITE" id="PS50995">
    <property type="entry name" value="HTH_MARR_2"/>
    <property type="match status" value="1"/>
</dbReference>
<dbReference type="Pfam" id="PF01047">
    <property type="entry name" value="MarR"/>
    <property type="match status" value="1"/>
</dbReference>
<dbReference type="InterPro" id="IPR011991">
    <property type="entry name" value="ArsR-like_HTH"/>
</dbReference>
<keyword evidence="3" id="KW-0804">Transcription</keyword>
<dbReference type="SUPFAM" id="SSF46785">
    <property type="entry name" value="Winged helix' DNA-binding domain"/>
    <property type="match status" value="1"/>
</dbReference>